<feature type="transmembrane region" description="Helical" evidence="1">
    <location>
        <begin position="642"/>
        <end position="663"/>
    </location>
</feature>
<feature type="chain" id="PRO_5045512045" description="Tyrosine-protein kinase ephrin type A/B receptor-like domain-containing protein" evidence="2">
    <location>
        <begin position="19"/>
        <end position="924"/>
    </location>
</feature>
<feature type="domain" description="Tyrosine-protein kinase ephrin type A/B receptor-like" evidence="4">
    <location>
        <begin position="489"/>
        <end position="529"/>
    </location>
</feature>
<evidence type="ECO:0008006" key="7">
    <source>
        <dbReference type="Google" id="ProtNLM"/>
    </source>
</evidence>
<keyword evidence="6" id="KW-1185">Reference proteome</keyword>
<dbReference type="PANTHER" id="PTHR46967:SF2">
    <property type="entry name" value="SUSHI, VON WILLEBRAND FACTOR TYPE A, EGF AND PENTRAXIN DOMAIN-CONTAINING PROTEIN 1-LIKE"/>
    <property type="match status" value="1"/>
</dbReference>
<reference evidence="5 6" key="1">
    <citation type="submission" date="2024-02" db="EMBL/GenBank/DDBJ databases">
        <authorList>
            <person name="Chen Y."/>
            <person name="Shah S."/>
            <person name="Dougan E. K."/>
            <person name="Thang M."/>
            <person name="Chan C."/>
        </authorList>
    </citation>
    <scope>NUCLEOTIDE SEQUENCE [LARGE SCALE GENOMIC DNA]</scope>
</reference>
<dbReference type="PANTHER" id="PTHR46967">
    <property type="entry name" value="INSULIN-LIKE GROWTH FACTOR BINDING PROTEIN,N-TERMINAL"/>
    <property type="match status" value="1"/>
</dbReference>
<feature type="transmembrane region" description="Helical" evidence="1">
    <location>
        <begin position="882"/>
        <end position="903"/>
    </location>
</feature>
<dbReference type="Gene3D" id="3.40.190.10">
    <property type="entry name" value="Periplasmic binding protein-like II"/>
    <property type="match status" value="1"/>
</dbReference>
<evidence type="ECO:0000256" key="2">
    <source>
        <dbReference type="SAM" id="SignalP"/>
    </source>
</evidence>
<dbReference type="InterPro" id="IPR011641">
    <property type="entry name" value="Tyr-kin_ephrin_A/B_rcpt-like"/>
</dbReference>
<proteinExistence type="predicted"/>
<dbReference type="InterPro" id="IPR007210">
    <property type="entry name" value="ABC_Gly_betaine_transp_sub-bd"/>
</dbReference>
<evidence type="ECO:0000259" key="3">
    <source>
        <dbReference type="Pfam" id="PF04069"/>
    </source>
</evidence>
<feature type="domain" description="ABC-type glycine betaine transport system substrate-binding" evidence="3">
    <location>
        <begin position="299"/>
        <end position="393"/>
    </location>
</feature>
<dbReference type="Pfam" id="PF04069">
    <property type="entry name" value="OpuAC"/>
    <property type="match status" value="1"/>
</dbReference>
<dbReference type="Pfam" id="PF07699">
    <property type="entry name" value="Ephrin_rec_like"/>
    <property type="match status" value="1"/>
</dbReference>
<evidence type="ECO:0000256" key="1">
    <source>
        <dbReference type="SAM" id="Phobius"/>
    </source>
</evidence>
<keyword evidence="1" id="KW-1133">Transmembrane helix</keyword>
<dbReference type="Gene3D" id="3.40.190.100">
    <property type="entry name" value="Glycine betaine-binding periplasmic protein, domain 2"/>
    <property type="match status" value="1"/>
</dbReference>
<dbReference type="SMART" id="SM01411">
    <property type="entry name" value="Ephrin_rec_like"/>
    <property type="match status" value="2"/>
</dbReference>
<feature type="signal peptide" evidence="2">
    <location>
        <begin position="1"/>
        <end position="18"/>
    </location>
</feature>
<dbReference type="Gene3D" id="2.10.50.10">
    <property type="entry name" value="Tumor Necrosis Factor Receptor, subunit A, domain 2"/>
    <property type="match status" value="2"/>
</dbReference>
<organism evidence="5 6">
    <name type="scientific">Durusdinium trenchii</name>
    <dbReference type="NCBI Taxonomy" id="1381693"/>
    <lineage>
        <taxon>Eukaryota</taxon>
        <taxon>Sar</taxon>
        <taxon>Alveolata</taxon>
        <taxon>Dinophyceae</taxon>
        <taxon>Suessiales</taxon>
        <taxon>Symbiodiniaceae</taxon>
        <taxon>Durusdinium</taxon>
    </lineage>
</organism>
<keyword evidence="2" id="KW-0732">Signal</keyword>
<evidence type="ECO:0000259" key="4">
    <source>
        <dbReference type="Pfam" id="PF07699"/>
    </source>
</evidence>
<dbReference type="EMBL" id="CAXAMN010002891">
    <property type="protein sequence ID" value="CAK9001790.1"/>
    <property type="molecule type" value="Genomic_DNA"/>
</dbReference>
<protein>
    <recommendedName>
        <fullName evidence="7">Tyrosine-protein kinase ephrin type A/B receptor-like domain-containing protein</fullName>
    </recommendedName>
</protein>
<dbReference type="SUPFAM" id="SSF57586">
    <property type="entry name" value="TNF receptor-like"/>
    <property type="match status" value="1"/>
</dbReference>
<gene>
    <name evidence="5" type="ORF">CCMP2556_LOCUS6599</name>
</gene>
<keyword evidence="1" id="KW-0812">Transmembrane</keyword>
<comment type="caution">
    <text evidence="5">The sequence shown here is derived from an EMBL/GenBank/DDBJ whole genome shotgun (WGS) entry which is preliminary data.</text>
</comment>
<feature type="transmembrane region" description="Helical" evidence="1">
    <location>
        <begin position="736"/>
        <end position="756"/>
    </location>
</feature>
<feature type="transmembrane region" description="Helical" evidence="1">
    <location>
        <begin position="675"/>
        <end position="697"/>
    </location>
</feature>
<accession>A0ABP0IGQ5</accession>
<feature type="transmembrane region" description="Helical" evidence="1">
    <location>
        <begin position="829"/>
        <end position="854"/>
    </location>
</feature>
<sequence length="924" mass="100101">MVPLWVLLTAPSFGLVSASCFSDHIPEGERKNLVNGDGSSYPVGHWINTWEAGLAAAEVVDILLKEKLGYNVTQKFGSNTVDGFYALAGCCMPTNGTDRGCGSDMTTRAHLSVEGWTAGYRHVWDEIQEAYPATAPRNLGNMGYRGTSTVFIARAVQELAYASEGQSLDFYRDYNVAWRDPAKYFAPISQLDTSKLHPCEDTLLLNTAMMKQYLQVTGDDDGVIIQGNGDVHGRCFDGHFWRSPACRNNASACLVHLTAGSGWGGDEFMMKATAFSTPIAWAVAKTWGDYTTIPKDLNVSFFWWTPDPTFLRLTPVGIQFPPHDAKAWSINDKTSQAVELSIDKYISKDLASLAPDIEEFLKAFLLDIKDIDGMMLKRMNFDLTHFDAACDWLHANNMTWQKWLPDKTECFERFGLYNERQDAHVESRSDPTDLVCRACPPGTSSQKLEDTDGTTFICRPCPAGTYQVSGASLSCDACPYGEYQDEIGSISCKRCGFGVYQNATGQSSCIPCPVGTTTLGFLAQSINDCGCKADTINILPAASSNFECQGCGEGLHCPFSSSVDSLTQGEALLGEDYVPQVLEGYVSSLDEPLEIFKCQPASFCSGGKPGACAGGLSGMPCASCDAGKAWSGTKCEECGANVVLWAVGTPVAAAGLIGAYYFVNSDIMAKATAFQACLMAAGITVNACQSIAIFGMMTVQWTPNFESTSSSLSAFVLDVEILGVACVTGPSNFLRFLSSASAFPVASLVLVACWAVTKSWSKICKCKKLQVTPWRFYKTANTVGVFLQVGFSALGALALQPLMCYHHPNDQYSLLKYPDTFCGSDEHGAMLGVGIAMLTVYVVGFFVYCCFGAWKLPSWSSNDRSELVKAFLFLIGKFRLDVWWFGLLLLIRGLGFSLAIVLATDSPQLQVASPASSRPSTSSS</sequence>
<evidence type="ECO:0000313" key="6">
    <source>
        <dbReference type="Proteomes" id="UP001642484"/>
    </source>
</evidence>
<name>A0ABP0IGQ5_9DINO</name>
<dbReference type="SUPFAM" id="SSF53850">
    <property type="entry name" value="Periplasmic binding protein-like II"/>
    <property type="match status" value="1"/>
</dbReference>
<evidence type="ECO:0000313" key="5">
    <source>
        <dbReference type="EMBL" id="CAK9001790.1"/>
    </source>
</evidence>
<feature type="transmembrane region" description="Helical" evidence="1">
    <location>
        <begin position="776"/>
        <end position="799"/>
    </location>
</feature>
<dbReference type="Proteomes" id="UP001642484">
    <property type="component" value="Unassembled WGS sequence"/>
</dbReference>
<keyword evidence="1" id="KW-0472">Membrane</keyword>